<keyword evidence="3" id="KW-1185">Reference proteome</keyword>
<evidence type="ECO:0000313" key="3">
    <source>
        <dbReference type="Proteomes" id="UP000693946"/>
    </source>
</evidence>
<comment type="caution">
    <text evidence="2">The sequence shown here is derived from an EMBL/GenBank/DDBJ whole genome shotgun (WGS) entry which is preliminary data.</text>
</comment>
<evidence type="ECO:0000256" key="1">
    <source>
        <dbReference type="SAM" id="MobiDB-lite"/>
    </source>
</evidence>
<accession>A0AAV6R8J0</accession>
<dbReference type="Proteomes" id="UP000693946">
    <property type="component" value="Linkage Group LG20"/>
</dbReference>
<sequence length="138" mass="15548">MKRSQRFSSSFSFEEDQQPQPKTEDKEEDEELSSKNSNGVPVAELVETELAAECLRLETRDNFCDRNDTSSRQSNRELIYQLDLDQSEDTLSSLSCESPNESSSSTSPSDDRQVTSSQTSYRLGTGFTDLGERNVLDD</sequence>
<feature type="compositionally biased region" description="Low complexity" evidence="1">
    <location>
        <begin position="91"/>
        <end position="108"/>
    </location>
</feature>
<reference evidence="2 3" key="1">
    <citation type="journal article" date="2021" name="Sci. Rep.">
        <title>Chromosome anchoring in Senegalese sole (Solea senegalensis) reveals sex-associated markers and genome rearrangements in flatfish.</title>
        <authorList>
            <person name="Guerrero-Cozar I."/>
            <person name="Gomez-Garrido J."/>
            <person name="Berbel C."/>
            <person name="Martinez-Blanch J.F."/>
            <person name="Alioto T."/>
            <person name="Claros M.G."/>
            <person name="Gagnaire P.A."/>
            <person name="Manchado M."/>
        </authorList>
    </citation>
    <scope>NUCLEOTIDE SEQUENCE [LARGE SCALE GENOMIC DNA]</scope>
    <source>
        <strain evidence="2">Sse05_10M</strain>
    </source>
</reference>
<organism evidence="2 3">
    <name type="scientific">Solea senegalensis</name>
    <name type="common">Senegalese sole</name>
    <dbReference type="NCBI Taxonomy" id="28829"/>
    <lineage>
        <taxon>Eukaryota</taxon>
        <taxon>Metazoa</taxon>
        <taxon>Chordata</taxon>
        <taxon>Craniata</taxon>
        <taxon>Vertebrata</taxon>
        <taxon>Euteleostomi</taxon>
        <taxon>Actinopterygii</taxon>
        <taxon>Neopterygii</taxon>
        <taxon>Teleostei</taxon>
        <taxon>Neoteleostei</taxon>
        <taxon>Acanthomorphata</taxon>
        <taxon>Carangaria</taxon>
        <taxon>Pleuronectiformes</taxon>
        <taxon>Pleuronectoidei</taxon>
        <taxon>Soleidae</taxon>
        <taxon>Solea</taxon>
    </lineage>
</organism>
<proteinExistence type="predicted"/>
<feature type="compositionally biased region" description="Low complexity" evidence="1">
    <location>
        <begin position="34"/>
        <end position="44"/>
    </location>
</feature>
<dbReference type="EMBL" id="JAGKHQ010000013">
    <property type="protein sequence ID" value="KAG7500252.1"/>
    <property type="molecule type" value="Genomic_DNA"/>
</dbReference>
<feature type="region of interest" description="Disordered" evidence="1">
    <location>
        <begin position="1"/>
        <end position="44"/>
    </location>
</feature>
<name>A0AAV6R8J0_SOLSE</name>
<gene>
    <name evidence="2" type="ORF">JOB18_013161</name>
</gene>
<evidence type="ECO:0000313" key="2">
    <source>
        <dbReference type="EMBL" id="KAG7500252.1"/>
    </source>
</evidence>
<feature type="region of interest" description="Disordered" evidence="1">
    <location>
        <begin position="89"/>
        <end position="138"/>
    </location>
</feature>
<dbReference type="AlphaFoldDB" id="A0AAV6R8J0"/>
<protein>
    <submittedName>
        <fullName evidence="2">Uncharacterized protein</fullName>
    </submittedName>
</protein>